<gene>
    <name evidence="1" type="ORF">HA050_21715</name>
</gene>
<evidence type="ECO:0000313" key="2">
    <source>
        <dbReference type="Proteomes" id="UP000712570"/>
    </source>
</evidence>
<reference evidence="1 2" key="1">
    <citation type="submission" date="2020-03" db="EMBL/GenBank/DDBJ databases">
        <title>Draft genome sequence of environmentally isolated violet-colored cultures.</title>
        <authorList>
            <person name="Wilson H.S."/>
        </authorList>
    </citation>
    <scope>NUCLEOTIDE SEQUENCE [LARGE SCALE GENOMIC DNA]</scope>
    <source>
        <strain evidence="1 2">HSC-16F04</strain>
    </source>
</reference>
<dbReference type="InterPro" id="IPR025459">
    <property type="entry name" value="DUF4279"/>
</dbReference>
<accession>A0ABX0KY50</accession>
<name>A0ABX0KY50_9NEIS</name>
<organism evidence="1 2">
    <name type="scientific">Iodobacter violaceini</name>
    <dbReference type="NCBI Taxonomy" id="3044271"/>
    <lineage>
        <taxon>Bacteria</taxon>
        <taxon>Pseudomonadati</taxon>
        <taxon>Pseudomonadota</taxon>
        <taxon>Betaproteobacteria</taxon>
        <taxon>Neisseriales</taxon>
        <taxon>Chitinibacteraceae</taxon>
        <taxon>Iodobacter</taxon>
    </lineage>
</organism>
<protein>
    <submittedName>
        <fullName evidence="1">DUF4279 domain-containing protein</fullName>
    </submittedName>
</protein>
<dbReference type="EMBL" id="JAAOLX010000031">
    <property type="protein sequence ID" value="NHQ88716.1"/>
    <property type="molecule type" value="Genomic_DNA"/>
</dbReference>
<proteinExistence type="predicted"/>
<dbReference type="RefSeq" id="WP_166830585.1">
    <property type="nucleotide sequence ID" value="NZ_JAAOLX010000031.1"/>
</dbReference>
<dbReference type="Proteomes" id="UP000712570">
    <property type="component" value="Unassembled WGS sequence"/>
</dbReference>
<sequence>MKNIVQIDFQLLGTRVLPKEISKKIEIVPDVELMRGERNKERDLPRQNIWSIRSQENSDDVADHWHNLEGILNNSREIIKEIAETGSARLTIIINSHHRVPSIIIPSSMSEFAGFINAEIDIDHLQS</sequence>
<dbReference type="Pfam" id="PF14106">
    <property type="entry name" value="DUF4279"/>
    <property type="match status" value="1"/>
</dbReference>
<evidence type="ECO:0000313" key="1">
    <source>
        <dbReference type="EMBL" id="NHQ88716.1"/>
    </source>
</evidence>
<keyword evidence="2" id="KW-1185">Reference proteome</keyword>
<comment type="caution">
    <text evidence="1">The sequence shown here is derived from an EMBL/GenBank/DDBJ whole genome shotgun (WGS) entry which is preliminary data.</text>
</comment>